<feature type="region of interest" description="Disordered" evidence="1">
    <location>
        <begin position="500"/>
        <end position="522"/>
    </location>
</feature>
<dbReference type="EMBL" id="BTGU01000042">
    <property type="protein sequence ID" value="GMN52608.1"/>
    <property type="molecule type" value="Genomic_DNA"/>
</dbReference>
<feature type="compositionally biased region" description="Gly residues" evidence="1">
    <location>
        <begin position="166"/>
        <end position="180"/>
    </location>
</feature>
<feature type="compositionally biased region" description="Basic and acidic residues" evidence="1">
    <location>
        <begin position="507"/>
        <end position="522"/>
    </location>
</feature>
<organism evidence="2 3">
    <name type="scientific">Ficus carica</name>
    <name type="common">Common fig</name>
    <dbReference type="NCBI Taxonomy" id="3494"/>
    <lineage>
        <taxon>Eukaryota</taxon>
        <taxon>Viridiplantae</taxon>
        <taxon>Streptophyta</taxon>
        <taxon>Embryophyta</taxon>
        <taxon>Tracheophyta</taxon>
        <taxon>Spermatophyta</taxon>
        <taxon>Magnoliopsida</taxon>
        <taxon>eudicotyledons</taxon>
        <taxon>Gunneridae</taxon>
        <taxon>Pentapetalae</taxon>
        <taxon>rosids</taxon>
        <taxon>fabids</taxon>
        <taxon>Rosales</taxon>
        <taxon>Moraceae</taxon>
        <taxon>Ficeae</taxon>
        <taxon>Ficus</taxon>
    </lineage>
</organism>
<dbReference type="Proteomes" id="UP001187192">
    <property type="component" value="Unassembled WGS sequence"/>
</dbReference>
<evidence type="ECO:0000256" key="1">
    <source>
        <dbReference type="SAM" id="MobiDB-lite"/>
    </source>
</evidence>
<gene>
    <name evidence="2" type="ORF">TIFTF001_021744</name>
</gene>
<feature type="region of interest" description="Disordered" evidence="1">
    <location>
        <begin position="425"/>
        <end position="471"/>
    </location>
</feature>
<dbReference type="AlphaFoldDB" id="A0AA88ADB0"/>
<proteinExistence type="predicted"/>
<feature type="compositionally biased region" description="Polar residues" evidence="1">
    <location>
        <begin position="435"/>
        <end position="445"/>
    </location>
</feature>
<evidence type="ECO:0000313" key="3">
    <source>
        <dbReference type="Proteomes" id="UP001187192"/>
    </source>
</evidence>
<name>A0AA88ADB0_FICCA</name>
<accession>A0AA88ADB0</accession>
<keyword evidence="3" id="KW-1185">Reference proteome</keyword>
<evidence type="ECO:0000313" key="2">
    <source>
        <dbReference type="EMBL" id="GMN52608.1"/>
    </source>
</evidence>
<reference evidence="2" key="1">
    <citation type="submission" date="2023-07" db="EMBL/GenBank/DDBJ databases">
        <title>draft genome sequence of fig (Ficus carica).</title>
        <authorList>
            <person name="Takahashi T."/>
            <person name="Nishimura K."/>
        </authorList>
    </citation>
    <scope>NUCLEOTIDE SEQUENCE</scope>
</reference>
<comment type="caution">
    <text evidence="2">The sequence shown here is derived from an EMBL/GenBank/DDBJ whole genome shotgun (WGS) entry which is preliminary data.</text>
</comment>
<feature type="region of interest" description="Disordered" evidence="1">
    <location>
        <begin position="159"/>
        <end position="180"/>
    </location>
</feature>
<protein>
    <submittedName>
        <fullName evidence="2">Uncharacterized protein</fullName>
    </submittedName>
</protein>
<sequence>MTLHVMIKEKCDKGKAIYVRGDDDLNNDGSDPLGFLDDYFRYRINEDIPFVARFVPTKLLCSNEHLLQICTTSTPITERITGFNPTSITGSNPTLEETMHEEVPNKDDGVDKVGDHVPIDDAFSLTAGNSPICTIGAQLLHTDTWFWALASRESEREIERGRSVKAGGGAPPGIHFPGGGEGDGAVVGAGSYRRRPRFSDGLAAWRKIERETDTARSSNFRIQHRRWHMRRRLRSAKQDRTKRLITQHYRARKALVRPIASCPNPPPSTVYSSSDSNSVTLEMPRKSLGETFAWDPIMEKRLLKKLDDFLSCNSGRMPTIQIYDLWAQEFNAEFGGVPAHGLTLSQKKDRTKKVYRGWKVLQAHTGLRFIRCASISATRDSATRNCITMFSKKTPAAGASGYGSVTMGGNNTPYVDYYFNFDNSGTETPFEEDPTPSNGGWQANTRPRPDVAGPSRSRGSAGKRKQRDATDEMTFSAMQQIVHYFQGRLKSSANIVENNNINMNEHGSGHHHDDDDHGSENDQRDVDAMLAMAVVAATIGRCNRRRDPVPMHNSRLTGRMLVEEILHGHADIIQVIIGMKADTFRALMLLVICGLKDEFIRPPDYTAVQPLIMEHGYKYRPWFDVRYPS</sequence>